<keyword evidence="3" id="KW-0067">ATP-binding</keyword>
<evidence type="ECO:0000313" key="7">
    <source>
        <dbReference type="Proteomes" id="UP000050761"/>
    </source>
</evidence>
<dbReference type="Gene3D" id="1.10.8.60">
    <property type="match status" value="1"/>
</dbReference>
<dbReference type="GO" id="GO:0005524">
    <property type="term" value="F:ATP binding"/>
    <property type="evidence" value="ECO:0007669"/>
    <property type="project" value="UniProtKB-KW"/>
</dbReference>
<dbReference type="Pfam" id="PF17862">
    <property type="entry name" value="AAA_lid_3"/>
    <property type="match status" value="1"/>
</dbReference>
<dbReference type="Pfam" id="PF00004">
    <property type="entry name" value="AAA"/>
    <property type="match status" value="1"/>
</dbReference>
<feature type="region of interest" description="Disordered" evidence="4">
    <location>
        <begin position="1"/>
        <end position="20"/>
    </location>
</feature>
<reference evidence="6 7" key="1">
    <citation type="submission" date="2018-11" db="EMBL/GenBank/DDBJ databases">
        <authorList>
            <consortium name="Pathogen Informatics"/>
        </authorList>
    </citation>
    <scope>NUCLEOTIDE SEQUENCE [LARGE SCALE GENOMIC DNA]</scope>
</reference>
<evidence type="ECO:0000313" key="8">
    <source>
        <dbReference type="WBParaSite" id="HPBE_0001455601-mRNA-1"/>
    </source>
</evidence>
<feature type="compositionally biased region" description="Basic and acidic residues" evidence="4">
    <location>
        <begin position="1"/>
        <end position="13"/>
    </location>
</feature>
<dbReference type="InterPro" id="IPR003593">
    <property type="entry name" value="AAA+_ATPase"/>
</dbReference>
<comment type="similarity">
    <text evidence="1">Belongs to the AAA ATPase family.</text>
</comment>
<accession>A0A183G0E1</accession>
<dbReference type="SMART" id="SM00382">
    <property type="entry name" value="AAA"/>
    <property type="match status" value="1"/>
</dbReference>
<sequence>MSPPGRPDKRGKTDGCYPPSRFAVNASSPYFIGKHKMSRKRLEKGEKSLTQYGFGGDGFRAGTQVESGQVESTRNVPTVKRSSSSSTGSSLSFDFSGDPKLRRVREVIVSIVDSERKRDNDKELHDAIASTSYRGLEMASGIKHKKAKCWEKQGLASMSDFKMANGGEVVKEMKQVVAEDGNIKNAEEAAGNGSGGEVSKRYLGNKKITPAFQAPPMVKKALQMMDVSGGSGASASGLRAEPSLKHFDENIISLIESEIMSVTHETGWSDVAGLEGAKKALREIVVLPFKRPDMFKGIRAPPKGVLLFGPPGTGKTMIGRCVASQCKATFFNISASSLTSKWVGEGEKLVRALFSVARLKLPSVIFIDEVDSLLSARSDTEHESSRRIKTDPQELDEAARRRFVKRLYIALPEAGARLTIVKNLLADMKHSLEEEDFNKVAELTEGYSGADVRQLCAEASMGPIRDVDNCSSMDIETVETDEIRPISVEDFISAAQVVRPTVVSDDLNAYKVWDSKFGCLV</sequence>
<dbReference type="InterPro" id="IPR027417">
    <property type="entry name" value="P-loop_NTPase"/>
</dbReference>
<organism evidence="7 8">
    <name type="scientific">Heligmosomoides polygyrus</name>
    <name type="common">Parasitic roundworm</name>
    <dbReference type="NCBI Taxonomy" id="6339"/>
    <lineage>
        <taxon>Eukaryota</taxon>
        <taxon>Metazoa</taxon>
        <taxon>Ecdysozoa</taxon>
        <taxon>Nematoda</taxon>
        <taxon>Chromadorea</taxon>
        <taxon>Rhabditida</taxon>
        <taxon>Rhabditina</taxon>
        <taxon>Rhabditomorpha</taxon>
        <taxon>Strongyloidea</taxon>
        <taxon>Heligmosomidae</taxon>
        <taxon>Heligmosomoides</taxon>
    </lineage>
</organism>
<dbReference type="OrthoDB" id="10251136at2759"/>
<proteinExistence type="inferred from homology"/>
<dbReference type="AlphaFoldDB" id="A0A183G0E1"/>
<evidence type="ECO:0000256" key="3">
    <source>
        <dbReference type="ARBA" id="ARBA00022840"/>
    </source>
</evidence>
<dbReference type="Proteomes" id="UP000050761">
    <property type="component" value="Unassembled WGS sequence"/>
</dbReference>
<dbReference type="FunFam" id="3.40.50.300:FF:002850">
    <property type="entry name" value="Katanin p60 ATPase-containing subunit A-like 2"/>
    <property type="match status" value="1"/>
</dbReference>
<dbReference type="PANTHER" id="PTHR23074">
    <property type="entry name" value="AAA DOMAIN-CONTAINING"/>
    <property type="match status" value="1"/>
</dbReference>
<keyword evidence="7" id="KW-1185">Reference proteome</keyword>
<dbReference type="GO" id="GO:0008568">
    <property type="term" value="F:microtubule severing ATPase activity"/>
    <property type="evidence" value="ECO:0007669"/>
    <property type="project" value="TreeGrafter"/>
</dbReference>
<evidence type="ECO:0000259" key="5">
    <source>
        <dbReference type="SMART" id="SM00382"/>
    </source>
</evidence>
<evidence type="ECO:0000256" key="4">
    <source>
        <dbReference type="SAM" id="MobiDB-lite"/>
    </source>
</evidence>
<dbReference type="Gene3D" id="3.40.50.300">
    <property type="entry name" value="P-loop containing nucleotide triphosphate hydrolases"/>
    <property type="match status" value="2"/>
</dbReference>
<feature type="domain" description="AAA+ ATPase" evidence="5">
    <location>
        <begin position="301"/>
        <end position="413"/>
    </location>
</feature>
<name>A0A183G0E1_HELPZ</name>
<gene>
    <name evidence="6" type="ORF">HPBE_LOCUS14557</name>
</gene>
<dbReference type="WBParaSite" id="HPBE_0001455601-mRNA-1">
    <property type="protein sequence ID" value="HPBE_0001455601-mRNA-1"/>
    <property type="gene ID" value="HPBE_0001455601"/>
</dbReference>
<reference evidence="8" key="2">
    <citation type="submission" date="2019-09" db="UniProtKB">
        <authorList>
            <consortium name="WormBaseParasite"/>
        </authorList>
    </citation>
    <scope>IDENTIFICATION</scope>
</reference>
<dbReference type="SUPFAM" id="SSF52540">
    <property type="entry name" value="P-loop containing nucleoside triphosphate hydrolases"/>
    <property type="match status" value="1"/>
</dbReference>
<accession>A0A3P8AXE6</accession>
<keyword evidence="2" id="KW-0547">Nucleotide-binding</keyword>
<dbReference type="FunFam" id="1.10.8.60:FF:000022">
    <property type="entry name" value="Fidgetin like 1"/>
    <property type="match status" value="1"/>
</dbReference>
<dbReference type="PANTHER" id="PTHR23074:SF17">
    <property type="entry name" value="FIDGETIN-LIKE PROTEIN 1"/>
    <property type="match status" value="1"/>
</dbReference>
<feature type="region of interest" description="Disordered" evidence="4">
    <location>
        <begin position="52"/>
        <end position="95"/>
    </location>
</feature>
<protein>
    <submittedName>
        <fullName evidence="8">AAA domain-containing protein</fullName>
    </submittedName>
</protein>
<evidence type="ECO:0000256" key="1">
    <source>
        <dbReference type="ARBA" id="ARBA00006914"/>
    </source>
</evidence>
<dbReference type="InterPro" id="IPR050304">
    <property type="entry name" value="MT-severing_AAA_ATPase"/>
</dbReference>
<evidence type="ECO:0000313" key="6">
    <source>
        <dbReference type="EMBL" id="VDP00005.1"/>
    </source>
</evidence>
<evidence type="ECO:0000256" key="2">
    <source>
        <dbReference type="ARBA" id="ARBA00022741"/>
    </source>
</evidence>
<feature type="compositionally biased region" description="Polar residues" evidence="4">
    <location>
        <begin position="64"/>
        <end position="76"/>
    </location>
</feature>
<dbReference type="InterPro" id="IPR041569">
    <property type="entry name" value="AAA_lid_3"/>
</dbReference>
<dbReference type="EMBL" id="UZAH01028418">
    <property type="protein sequence ID" value="VDP00005.1"/>
    <property type="molecule type" value="Genomic_DNA"/>
</dbReference>
<dbReference type="GO" id="GO:0016887">
    <property type="term" value="F:ATP hydrolysis activity"/>
    <property type="evidence" value="ECO:0007669"/>
    <property type="project" value="InterPro"/>
</dbReference>
<feature type="compositionally biased region" description="Low complexity" evidence="4">
    <location>
        <begin position="82"/>
        <end position="95"/>
    </location>
</feature>
<dbReference type="InterPro" id="IPR003959">
    <property type="entry name" value="ATPase_AAA_core"/>
</dbReference>